<dbReference type="AlphaFoldDB" id="A0A5D8QI87"/>
<evidence type="ECO:0000313" key="15">
    <source>
        <dbReference type="EMBL" id="TZE83028.1"/>
    </source>
</evidence>
<evidence type="ECO:0000256" key="6">
    <source>
        <dbReference type="ARBA" id="ARBA00022683"/>
    </source>
</evidence>
<evidence type="ECO:0000256" key="8">
    <source>
        <dbReference type="ARBA" id="ARBA00022989"/>
    </source>
</evidence>
<dbReference type="Pfam" id="PF03611">
    <property type="entry name" value="EIIC-GAT"/>
    <property type="match status" value="1"/>
</dbReference>
<feature type="transmembrane region" description="Helical" evidence="14">
    <location>
        <begin position="143"/>
        <end position="162"/>
    </location>
</feature>
<comment type="caution">
    <text evidence="15">The sequence shown here is derived from an EMBL/GenBank/DDBJ whole genome shotgun (WGS) entry which is preliminary data.</text>
</comment>
<keyword evidence="7 14" id="KW-0812">Transmembrane</keyword>
<dbReference type="RefSeq" id="WP_149544587.1">
    <property type="nucleotide sequence ID" value="NZ_VTPS01000003.1"/>
</dbReference>
<proteinExistence type="inferred from homology"/>
<evidence type="ECO:0000256" key="10">
    <source>
        <dbReference type="ARBA" id="ARBA00037387"/>
    </source>
</evidence>
<accession>A0A5D8QI87</accession>
<comment type="function">
    <text evidence="10">The phosphoenolpyruvate-dependent sugar phosphotransferase system (sugar PTS), a major carbohydrate active transport system, catalyzes the phosphorylation of incoming sugar substrates concomitantly with their translocation across the cell membrane. The enzyme II UlaABC PTS system is involved in ascorbate transport.</text>
</comment>
<dbReference type="NCBIfam" id="NF006920">
    <property type="entry name" value="PRK09410.1-2"/>
    <property type="match status" value="1"/>
</dbReference>
<evidence type="ECO:0000256" key="2">
    <source>
        <dbReference type="ARBA" id="ARBA00011738"/>
    </source>
</evidence>
<reference evidence="15 16" key="1">
    <citation type="submission" date="2019-08" db="EMBL/GenBank/DDBJ databases">
        <title>Calorimonas adulescens gen. nov., sp. nov., an anaerobic thermophilic bacterium from Sakhalin hot spring.</title>
        <authorList>
            <person name="Khomyakova M.A."/>
            <person name="Merkel A.Y."/>
            <person name="Novikov A."/>
            <person name="Bonch-Osmolovskaya E.A."/>
            <person name="Slobodkin A.I."/>
        </authorList>
    </citation>
    <scope>NUCLEOTIDE SEQUENCE [LARGE SCALE GENOMIC DNA]</scope>
    <source>
        <strain evidence="15 16">A05MB</strain>
    </source>
</reference>
<keyword evidence="5" id="KW-0762">Sugar transport</keyword>
<keyword evidence="16" id="KW-1185">Reference proteome</keyword>
<keyword evidence="3" id="KW-0813">Transport</keyword>
<dbReference type="PANTHER" id="PTHR33843:SF4">
    <property type="entry name" value="ASCORBATE-SPECIFIC PTS SYSTEM EIIC COMPONENT"/>
    <property type="match status" value="1"/>
</dbReference>
<comment type="similarity">
    <text evidence="11">Belongs to the UlaA family.</text>
</comment>
<keyword evidence="4" id="KW-1003">Cell membrane</keyword>
<feature type="transmembrane region" description="Helical" evidence="14">
    <location>
        <begin position="265"/>
        <end position="291"/>
    </location>
</feature>
<feature type="transmembrane region" description="Helical" evidence="14">
    <location>
        <begin position="12"/>
        <end position="29"/>
    </location>
</feature>
<keyword evidence="9 14" id="KW-0472">Membrane</keyword>
<sequence length="434" mass="46001">MSTAQWLADNIFGQPAFLIGLVALVGLLLQNKPASVVVSGTLKTILGFLIISAGSGVLTGALGIFEPMWNTIFGIESPPVLQGTPDFLAEYGSIVALVMTFGFLLNVLLARFTKFKYIYLTGHMMFWVTLITTAILVEAIPGISKTALLIIGSLLMGVYWTLQPAYTQKFMKKITGNDQIALGHTSSSVSFLAAIVGKYIGNPEQSTEKIKLPKGLDFLKDSNVIITIVMGLLYAVGATIIYLRPDFGTNPAIQQLASKAGSQNFIIYGFLQGFQFAAGIAVILYGVRLFIGELVPAFKGIATKIAPNAVPALDCPVVFPYAPTATIIGFLSAFVTALLWLVVLGTSGAHAFVPTMIVIFFHAATAGVFGNITGGVRGAIAGGIITSTVVALGQWWMVGALAHTVPDTVLWAADSDMFIFGFILSSVAKLFAGI</sequence>
<dbReference type="InterPro" id="IPR004703">
    <property type="entry name" value="PTS_sugar-sp_permease"/>
</dbReference>
<feature type="transmembrane region" description="Helical" evidence="14">
    <location>
        <begin position="327"/>
        <end position="345"/>
    </location>
</feature>
<evidence type="ECO:0000256" key="11">
    <source>
        <dbReference type="ARBA" id="ARBA00038218"/>
    </source>
</evidence>
<feature type="transmembrane region" description="Helical" evidence="14">
    <location>
        <begin position="91"/>
        <end position="110"/>
    </location>
</feature>
<feature type="transmembrane region" description="Helical" evidence="14">
    <location>
        <begin position="379"/>
        <end position="397"/>
    </location>
</feature>
<evidence type="ECO:0000256" key="12">
    <source>
        <dbReference type="ARBA" id="ARBA00039702"/>
    </source>
</evidence>
<dbReference type="EMBL" id="VTPS01000003">
    <property type="protein sequence ID" value="TZE83028.1"/>
    <property type="molecule type" value="Genomic_DNA"/>
</dbReference>
<evidence type="ECO:0000256" key="13">
    <source>
        <dbReference type="ARBA" id="ARBA00042859"/>
    </source>
</evidence>
<feature type="transmembrane region" description="Helical" evidence="14">
    <location>
        <begin position="224"/>
        <end position="245"/>
    </location>
</feature>
<gene>
    <name evidence="15" type="ORF">FWJ32_03135</name>
</gene>
<evidence type="ECO:0000256" key="7">
    <source>
        <dbReference type="ARBA" id="ARBA00022692"/>
    </source>
</evidence>
<evidence type="ECO:0000313" key="16">
    <source>
        <dbReference type="Proteomes" id="UP000322976"/>
    </source>
</evidence>
<keyword evidence="8 14" id="KW-1133">Transmembrane helix</keyword>
<dbReference type="PANTHER" id="PTHR33843">
    <property type="entry name" value="ASCORBATE-SPECIFIC PTS SYSTEM EIIC COMPONENT"/>
    <property type="match status" value="1"/>
</dbReference>
<evidence type="ECO:0000256" key="1">
    <source>
        <dbReference type="ARBA" id="ARBA00004651"/>
    </source>
</evidence>
<dbReference type="GO" id="GO:0005886">
    <property type="term" value="C:plasma membrane"/>
    <property type="evidence" value="ECO:0007669"/>
    <property type="project" value="UniProtKB-SubCell"/>
</dbReference>
<evidence type="ECO:0000256" key="5">
    <source>
        <dbReference type="ARBA" id="ARBA00022597"/>
    </source>
</evidence>
<evidence type="ECO:0000256" key="3">
    <source>
        <dbReference type="ARBA" id="ARBA00022448"/>
    </source>
</evidence>
<dbReference type="Proteomes" id="UP000322976">
    <property type="component" value="Unassembled WGS sequence"/>
</dbReference>
<comment type="subunit">
    <text evidence="2">Homodimer.</text>
</comment>
<organism evidence="15 16">
    <name type="scientific">Calorimonas adulescens</name>
    <dbReference type="NCBI Taxonomy" id="2606906"/>
    <lineage>
        <taxon>Bacteria</taxon>
        <taxon>Bacillati</taxon>
        <taxon>Bacillota</taxon>
        <taxon>Clostridia</taxon>
        <taxon>Thermoanaerobacterales</taxon>
        <taxon>Thermoanaerobacteraceae</taxon>
        <taxon>Calorimonas</taxon>
    </lineage>
</organism>
<keyword evidence="6" id="KW-0598">Phosphotransferase system</keyword>
<feature type="transmembrane region" description="Helical" evidence="14">
    <location>
        <begin position="41"/>
        <end position="65"/>
    </location>
</feature>
<feature type="transmembrane region" description="Helical" evidence="14">
    <location>
        <begin position="351"/>
        <end position="372"/>
    </location>
</feature>
<protein>
    <recommendedName>
        <fullName evidence="12">Ascorbate-specific PTS system EIIC component</fullName>
    </recommendedName>
    <alternativeName>
        <fullName evidence="13">Ascorbate-specific permease IIC component UlaA</fullName>
    </alternativeName>
</protein>
<comment type="subcellular location">
    <subcellularLocation>
        <location evidence="1">Cell membrane</location>
        <topology evidence="1">Multi-pass membrane protein</topology>
    </subcellularLocation>
</comment>
<feature type="transmembrane region" description="Helical" evidence="14">
    <location>
        <begin position="409"/>
        <end position="432"/>
    </location>
</feature>
<dbReference type="InterPro" id="IPR051562">
    <property type="entry name" value="Ascorbate-PTS_EIIC"/>
</dbReference>
<feature type="transmembrane region" description="Helical" evidence="14">
    <location>
        <begin position="117"/>
        <end position="137"/>
    </location>
</feature>
<evidence type="ECO:0000256" key="4">
    <source>
        <dbReference type="ARBA" id="ARBA00022475"/>
    </source>
</evidence>
<evidence type="ECO:0000256" key="9">
    <source>
        <dbReference type="ARBA" id="ARBA00023136"/>
    </source>
</evidence>
<name>A0A5D8QI87_9THEO</name>
<dbReference type="GO" id="GO:0009401">
    <property type="term" value="P:phosphoenolpyruvate-dependent sugar phosphotransferase system"/>
    <property type="evidence" value="ECO:0007669"/>
    <property type="project" value="UniProtKB-KW"/>
</dbReference>
<evidence type="ECO:0000256" key="14">
    <source>
        <dbReference type="SAM" id="Phobius"/>
    </source>
</evidence>